<dbReference type="GO" id="GO:0008237">
    <property type="term" value="F:metallopeptidase activity"/>
    <property type="evidence" value="ECO:0007669"/>
    <property type="project" value="UniProtKB-KW"/>
</dbReference>
<evidence type="ECO:0000259" key="2">
    <source>
        <dbReference type="Pfam" id="PF01562"/>
    </source>
</evidence>
<organism evidence="3 4">
    <name type="scientific">Saguinus oedipus</name>
    <name type="common">Cotton-top tamarin</name>
    <name type="synonym">Oedipomidas oedipus</name>
    <dbReference type="NCBI Taxonomy" id="9490"/>
    <lineage>
        <taxon>Eukaryota</taxon>
        <taxon>Metazoa</taxon>
        <taxon>Chordata</taxon>
        <taxon>Craniata</taxon>
        <taxon>Vertebrata</taxon>
        <taxon>Euteleostomi</taxon>
        <taxon>Mammalia</taxon>
        <taxon>Eutheria</taxon>
        <taxon>Euarchontoglires</taxon>
        <taxon>Primates</taxon>
        <taxon>Haplorrhini</taxon>
        <taxon>Platyrrhini</taxon>
        <taxon>Cebidae</taxon>
        <taxon>Callitrichinae</taxon>
        <taxon>Saguinus</taxon>
    </lineage>
</organism>
<comment type="caution">
    <text evidence="3">The sequence shown here is derived from an EMBL/GenBank/DDBJ whole genome shotgun (WGS) entry which is preliminary data.</text>
</comment>
<evidence type="ECO:0000256" key="1">
    <source>
        <dbReference type="ARBA" id="ARBA00023157"/>
    </source>
</evidence>
<proteinExistence type="predicted"/>
<protein>
    <submittedName>
        <fullName evidence="3">A disintegrin and metalloproteinase with thrombospondin motifs 20</fullName>
    </submittedName>
</protein>
<keyword evidence="3" id="KW-0645">Protease</keyword>
<reference evidence="3 4" key="1">
    <citation type="submission" date="2023-05" db="EMBL/GenBank/DDBJ databases">
        <title>B98-5 Cell Line De Novo Hybrid Assembly: An Optical Mapping Approach.</title>
        <authorList>
            <person name="Kananen K."/>
            <person name="Auerbach J.A."/>
            <person name="Kautto E."/>
            <person name="Blachly J.S."/>
        </authorList>
    </citation>
    <scope>NUCLEOTIDE SEQUENCE [LARGE SCALE GENOMIC DNA]</scope>
    <source>
        <strain evidence="3">B95-8</strain>
        <tissue evidence="3">Cell line</tissue>
    </source>
</reference>
<name>A0ABQ9UXB4_SAGOE</name>
<keyword evidence="3" id="KW-0378">Hydrolase</keyword>
<feature type="domain" description="Peptidase M12B propeptide" evidence="2">
    <location>
        <begin position="26"/>
        <end position="121"/>
    </location>
</feature>
<dbReference type="Proteomes" id="UP001266305">
    <property type="component" value="Unassembled WGS sequence"/>
</dbReference>
<evidence type="ECO:0000313" key="4">
    <source>
        <dbReference type="Proteomes" id="UP001266305"/>
    </source>
</evidence>
<sequence>MRNAWELTGPVAVVAEALVRTLASYEVVIPERVNEFGEVFPQSHHFSRKKRSSEALEPTPFRTHYRLTAYGHLFQLNLTADASFLAAGYTEVHLGAPESRAWESGAGSSDLRHCFYSGQVNFQEDLKAVVSVCGGLVSVLGSLAFSRDPGKDCIQRT</sequence>
<keyword evidence="1" id="KW-1015">Disulfide bond</keyword>
<keyword evidence="4" id="KW-1185">Reference proteome</keyword>
<evidence type="ECO:0000313" key="3">
    <source>
        <dbReference type="EMBL" id="KAK2101713.1"/>
    </source>
</evidence>
<accession>A0ABQ9UXB4</accession>
<dbReference type="Pfam" id="PF01562">
    <property type="entry name" value="Pep_M12B_propep"/>
    <property type="match status" value="1"/>
</dbReference>
<dbReference type="EMBL" id="JASSZA010000009">
    <property type="protein sequence ID" value="KAK2101713.1"/>
    <property type="molecule type" value="Genomic_DNA"/>
</dbReference>
<dbReference type="InterPro" id="IPR002870">
    <property type="entry name" value="Peptidase_M12B_N"/>
</dbReference>
<gene>
    <name evidence="3" type="primary">ADAMTS20</name>
    <name evidence="3" type="ORF">P7K49_019379</name>
</gene>
<keyword evidence="3" id="KW-0482">Metalloprotease</keyword>